<evidence type="ECO:0000313" key="3">
    <source>
        <dbReference type="Proteomes" id="UP000030182"/>
    </source>
</evidence>
<dbReference type="Proteomes" id="UP000030182">
    <property type="component" value="Unassembled WGS sequence"/>
</dbReference>
<evidence type="ECO:0000313" key="2">
    <source>
        <dbReference type="EMBL" id="KDS92356.1"/>
    </source>
</evidence>
<proteinExistence type="predicted"/>
<sequence>MQCPAPASVWKQERAGAGAGFPPDGSEGLAAEENLQENTGPIILTSSLAQRLQISARFQLIEQFQVLDGHHGCHGLTVAGHGRTFTGKPHPVDDLSQVSTQLSQETADSFFTVADTPYSQQVKRWLARRYGLLCRVTSATRWYVCRAIAAQCGSVLPPGN</sequence>
<reference evidence="2 3" key="1">
    <citation type="submission" date="2014-01" db="EMBL/GenBank/DDBJ databases">
        <title>Draft genome sequence of the multidrug-resistant clinical isolate Dermabacter hominis 1368.</title>
        <authorList>
            <person name="Albersmeier A."/>
            <person name="Bomholt C."/>
            <person name="Glaub A."/>
            <person name="Ruckert C."/>
            <person name="Soriano F."/>
            <person name="Fernandez-Natal I."/>
            <person name="Tauch A."/>
        </authorList>
    </citation>
    <scope>NUCLEOTIDE SEQUENCE [LARGE SCALE GENOMIC DNA]</scope>
    <source>
        <strain evidence="2 3">1368</strain>
    </source>
</reference>
<accession>A0ABR4SH08</accession>
<protein>
    <submittedName>
        <fullName evidence="2">Uncharacterized protein</fullName>
    </submittedName>
</protein>
<feature type="region of interest" description="Disordered" evidence="1">
    <location>
        <begin position="1"/>
        <end position="27"/>
    </location>
</feature>
<name>A0ABR4SH08_9MICO</name>
<keyword evidence="3" id="KW-1185">Reference proteome</keyword>
<comment type="caution">
    <text evidence="2">The sequence shown here is derived from an EMBL/GenBank/DDBJ whole genome shotgun (WGS) entry which is preliminary data.</text>
</comment>
<evidence type="ECO:0000256" key="1">
    <source>
        <dbReference type="SAM" id="MobiDB-lite"/>
    </source>
</evidence>
<dbReference type="EMBL" id="JDRS01000035">
    <property type="protein sequence ID" value="KDS92356.1"/>
    <property type="molecule type" value="Genomic_DNA"/>
</dbReference>
<organism evidence="2 3">
    <name type="scientific">Dermabacter hominis 1368</name>
    <dbReference type="NCBI Taxonomy" id="1450519"/>
    <lineage>
        <taxon>Bacteria</taxon>
        <taxon>Bacillati</taxon>
        <taxon>Actinomycetota</taxon>
        <taxon>Actinomycetes</taxon>
        <taxon>Micrococcales</taxon>
        <taxon>Dermabacteraceae</taxon>
        <taxon>Dermabacter</taxon>
    </lineage>
</organism>
<gene>
    <name evidence="2" type="ORF">DHOM_11475</name>
</gene>